<evidence type="ECO:0000256" key="1">
    <source>
        <dbReference type="SAM" id="Coils"/>
    </source>
</evidence>
<dbReference type="OrthoDB" id="309408at2759"/>
<organism evidence="2 3">
    <name type="scientific">Paramecium octaurelia</name>
    <dbReference type="NCBI Taxonomy" id="43137"/>
    <lineage>
        <taxon>Eukaryota</taxon>
        <taxon>Sar</taxon>
        <taxon>Alveolata</taxon>
        <taxon>Ciliophora</taxon>
        <taxon>Intramacronucleata</taxon>
        <taxon>Oligohymenophorea</taxon>
        <taxon>Peniculida</taxon>
        <taxon>Parameciidae</taxon>
        <taxon>Paramecium</taxon>
    </lineage>
</organism>
<keyword evidence="3" id="KW-1185">Reference proteome</keyword>
<sequence length="659" mass="77984">MQFELDKRMCSRHKLEILTIDLKQSTAEEDKYLCIKCLMEKIDIQNMALVEDTKTMIKQMRNEQLNYKLKEYQRKIENYREIQSQVKELKLSINNTLDKVQCNLDQKITQMENNLEQSESKIYVSSFEEDVRVLSKNYKGSFRFEIPKEFGISIDDNSYIDSIQQQLQLIIKCPILIQINENLEKTKVDMEYSEIQQLQQFCRKYENPQKTPSLKIQCNNHGKEIIMFNLNPEKTQLSRLACVECIQSNDPIKYTTISDANYKWNEYLGQTTDQVKQFQNERYQKSIQIIRIFEDIKEKYNSTISEIINKVNTQYSMFSQNEINEFNENIIYQINIDQVNELTEILSQADKFQALIEKQFNIKTQDLNQLEVISNNLGKLLQNDLLATHKINKIIKEYSFKSADAKMQNNEILQNDNHIQNQQSIKQLNLQVQHLKIYQEILNETLHQYNQIILSINNLQTEFKDVQLQQFNQYVQQLEKDFGLMIKLTQFDKIQDELNQNKQDKESLLYQITQNEKTIQLNEQMIIDFKKHDEQQIKIIQDLKNQKQELSIKLKEFEQQKISFEVKLQEKEGGLEKCQFSIQKNEEIVKQLKQTLQVYIFSNQLTFSTTYKHNAGSVTQNGKVIENASGAWCCCMCDQMIPKNGVIQFALKLLKQVLL</sequence>
<evidence type="ECO:0000313" key="3">
    <source>
        <dbReference type="Proteomes" id="UP000683925"/>
    </source>
</evidence>
<evidence type="ECO:0000313" key="2">
    <source>
        <dbReference type="EMBL" id="CAD8213850.1"/>
    </source>
</evidence>
<feature type="coiled-coil region" evidence="1">
    <location>
        <begin position="62"/>
        <end position="99"/>
    </location>
</feature>
<name>A0A8S1YIR9_PAROT</name>
<proteinExistence type="predicted"/>
<dbReference type="OMA" id="CNLDQKI"/>
<protein>
    <submittedName>
        <fullName evidence="2">Uncharacterized protein</fullName>
    </submittedName>
</protein>
<keyword evidence="1" id="KW-0175">Coiled coil</keyword>
<dbReference type="Proteomes" id="UP000683925">
    <property type="component" value="Unassembled WGS sequence"/>
</dbReference>
<comment type="caution">
    <text evidence="2">The sequence shown here is derived from an EMBL/GenBank/DDBJ whole genome shotgun (WGS) entry which is preliminary data.</text>
</comment>
<feature type="coiled-coil region" evidence="1">
    <location>
        <begin position="540"/>
        <end position="567"/>
    </location>
</feature>
<dbReference type="AlphaFoldDB" id="A0A8S1YIR9"/>
<dbReference type="EMBL" id="CAJJDP010000167">
    <property type="protein sequence ID" value="CAD8213850.1"/>
    <property type="molecule type" value="Genomic_DNA"/>
</dbReference>
<reference evidence="2" key="1">
    <citation type="submission" date="2021-01" db="EMBL/GenBank/DDBJ databases">
        <authorList>
            <consortium name="Genoscope - CEA"/>
            <person name="William W."/>
        </authorList>
    </citation>
    <scope>NUCLEOTIDE SEQUENCE</scope>
</reference>
<gene>
    <name evidence="2" type="ORF">POCTA_138.1.T1640035</name>
</gene>
<accession>A0A8S1YIR9</accession>